<sequence length="165" mass="16927">MQASRITAPVGAFLLAAVPALAAADAVTVDHGHGPAYVYDATYAGVRTQVHSRAHDGVTDVRLIVDGMPAGRRFGAHVHLRPCGPLGSDAGGHYQHGDAGLPLAEREIWLDFTPDADGHGVARARVPWLIAAGTAGSVVVHAAPTDPVTGAAGARLFCTTVPFGQ</sequence>
<proteinExistence type="inferred from homology"/>
<accession>A0A5C4WPJ5</accession>
<organism evidence="3 4">
    <name type="scientific">Nocardioides albidus</name>
    <dbReference type="NCBI Taxonomy" id="1517589"/>
    <lineage>
        <taxon>Bacteria</taxon>
        <taxon>Bacillati</taxon>
        <taxon>Actinomycetota</taxon>
        <taxon>Actinomycetes</taxon>
        <taxon>Propionibacteriales</taxon>
        <taxon>Nocardioidaceae</taxon>
        <taxon>Nocardioides</taxon>
    </lineage>
</organism>
<dbReference type="Gene3D" id="2.60.40.200">
    <property type="entry name" value="Superoxide dismutase, copper/zinc binding domain"/>
    <property type="match status" value="1"/>
</dbReference>
<dbReference type="Proteomes" id="UP000313231">
    <property type="component" value="Unassembled WGS sequence"/>
</dbReference>
<evidence type="ECO:0000313" key="4">
    <source>
        <dbReference type="Proteomes" id="UP000313231"/>
    </source>
</evidence>
<comment type="similarity">
    <text evidence="1">Belongs to the Cu-Zn superoxide dismutase family.</text>
</comment>
<evidence type="ECO:0000256" key="1">
    <source>
        <dbReference type="ARBA" id="ARBA00010457"/>
    </source>
</evidence>
<dbReference type="GO" id="GO:0006801">
    <property type="term" value="P:superoxide metabolic process"/>
    <property type="evidence" value="ECO:0007669"/>
    <property type="project" value="InterPro"/>
</dbReference>
<feature type="chain" id="PRO_5022866347" evidence="2">
    <location>
        <begin position="23"/>
        <end position="165"/>
    </location>
</feature>
<gene>
    <name evidence="3" type="ORF">FHP29_00735</name>
</gene>
<dbReference type="OrthoDB" id="3297424at2"/>
<keyword evidence="2" id="KW-0732">Signal</keyword>
<reference evidence="3 4" key="1">
    <citation type="journal article" date="2016" name="Int. J. Syst. Evol. Microbiol.">
        <title>Nocardioides albidus sp. nov., an actinobacterium isolated from garden soil.</title>
        <authorList>
            <person name="Singh H."/>
            <person name="Du J."/>
            <person name="Trinh H."/>
            <person name="Won K."/>
            <person name="Yang J.E."/>
            <person name="Yin C."/>
            <person name="Kook M."/>
            <person name="Yi T.H."/>
        </authorList>
    </citation>
    <scope>NUCLEOTIDE SEQUENCE [LARGE SCALE GENOMIC DNA]</scope>
    <source>
        <strain evidence="3 4">CCTCC AB 2015297</strain>
    </source>
</reference>
<dbReference type="GO" id="GO:0046872">
    <property type="term" value="F:metal ion binding"/>
    <property type="evidence" value="ECO:0007669"/>
    <property type="project" value="InterPro"/>
</dbReference>
<dbReference type="EMBL" id="VDMP01000010">
    <property type="protein sequence ID" value="TNM50194.1"/>
    <property type="molecule type" value="Genomic_DNA"/>
</dbReference>
<keyword evidence="4" id="KW-1185">Reference proteome</keyword>
<protein>
    <submittedName>
        <fullName evidence="3">Superoxide dismutase family protein</fullName>
    </submittedName>
</protein>
<evidence type="ECO:0000256" key="2">
    <source>
        <dbReference type="SAM" id="SignalP"/>
    </source>
</evidence>
<dbReference type="AlphaFoldDB" id="A0A5C4WPJ5"/>
<name>A0A5C4WPJ5_9ACTN</name>
<dbReference type="InterPro" id="IPR036423">
    <property type="entry name" value="SOD-like_Cu/Zn_dom_sf"/>
</dbReference>
<dbReference type="RefSeq" id="WP_139620964.1">
    <property type="nucleotide sequence ID" value="NZ_VDMP01000010.1"/>
</dbReference>
<feature type="signal peptide" evidence="2">
    <location>
        <begin position="1"/>
        <end position="22"/>
    </location>
</feature>
<comment type="caution">
    <text evidence="3">The sequence shown here is derived from an EMBL/GenBank/DDBJ whole genome shotgun (WGS) entry which is preliminary data.</text>
</comment>
<dbReference type="SUPFAM" id="SSF49329">
    <property type="entry name" value="Cu,Zn superoxide dismutase-like"/>
    <property type="match status" value="1"/>
</dbReference>
<evidence type="ECO:0000313" key="3">
    <source>
        <dbReference type="EMBL" id="TNM50194.1"/>
    </source>
</evidence>